<accession>A0A9Q0IG96</accession>
<organism evidence="2 3">
    <name type="scientific">Muraenolepis orangiensis</name>
    <name type="common">Patagonian moray cod</name>
    <dbReference type="NCBI Taxonomy" id="630683"/>
    <lineage>
        <taxon>Eukaryota</taxon>
        <taxon>Metazoa</taxon>
        <taxon>Chordata</taxon>
        <taxon>Craniata</taxon>
        <taxon>Vertebrata</taxon>
        <taxon>Euteleostomi</taxon>
        <taxon>Actinopterygii</taxon>
        <taxon>Neopterygii</taxon>
        <taxon>Teleostei</taxon>
        <taxon>Neoteleostei</taxon>
        <taxon>Acanthomorphata</taxon>
        <taxon>Zeiogadaria</taxon>
        <taxon>Gadariae</taxon>
        <taxon>Gadiformes</taxon>
        <taxon>Muraenolepidoidei</taxon>
        <taxon>Muraenolepididae</taxon>
        <taxon>Muraenolepis</taxon>
    </lineage>
</organism>
<dbReference type="OrthoDB" id="410381at2759"/>
<protein>
    <submittedName>
        <fullName evidence="2">Uncharacterized protein</fullName>
    </submittedName>
</protein>
<comment type="caution">
    <text evidence="2">The sequence shown here is derived from an EMBL/GenBank/DDBJ whole genome shotgun (WGS) entry which is preliminary data.</text>
</comment>
<evidence type="ECO:0000256" key="1">
    <source>
        <dbReference type="SAM" id="MobiDB-lite"/>
    </source>
</evidence>
<name>A0A9Q0IG96_9TELE</name>
<evidence type="ECO:0000313" key="3">
    <source>
        <dbReference type="Proteomes" id="UP001148018"/>
    </source>
</evidence>
<evidence type="ECO:0000313" key="2">
    <source>
        <dbReference type="EMBL" id="KAJ3597534.1"/>
    </source>
</evidence>
<keyword evidence="3" id="KW-1185">Reference proteome</keyword>
<gene>
    <name evidence="2" type="ORF">NHX12_001057</name>
</gene>
<proteinExistence type="predicted"/>
<sequence length="128" mass="14220">MEKDFQSAPKRFWQTIRRLSRGKRGSIQAVYTLCTLRSPEEEQRRASTLMAPVTPRSGIERPVTAAWLPVRRETGCEGVRNVSTLRRALMVLPPLPGKEPSDGVHSAAKHELNKGSLPGDRPHARQGG</sequence>
<dbReference type="AlphaFoldDB" id="A0A9Q0IG96"/>
<dbReference type="Proteomes" id="UP001148018">
    <property type="component" value="Unassembled WGS sequence"/>
</dbReference>
<dbReference type="EMBL" id="JANIIK010000109">
    <property type="protein sequence ID" value="KAJ3597534.1"/>
    <property type="molecule type" value="Genomic_DNA"/>
</dbReference>
<feature type="region of interest" description="Disordered" evidence="1">
    <location>
        <begin position="93"/>
        <end position="128"/>
    </location>
</feature>
<reference evidence="2" key="1">
    <citation type="submission" date="2022-07" db="EMBL/GenBank/DDBJ databases">
        <title>Chromosome-level genome of Muraenolepis orangiensis.</title>
        <authorList>
            <person name="Kim J."/>
        </authorList>
    </citation>
    <scope>NUCLEOTIDE SEQUENCE</scope>
    <source>
        <strain evidence="2">KU_S4_2022</strain>
        <tissue evidence="2">Muscle</tissue>
    </source>
</reference>